<evidence type="ECO:0000256" key="3">
    <source>
        <dbReference type="ARBA" id="ARBA00022603"/>
    </source>
</evidence>
<dbReference type="SMART" id="SM00249">
    <property type="entry name" value="PHD"/>
    <property type="match status" value="1"/>
</dbReference>
<dbReference type="Proteomes" id="UP000092461">
    <property type="component" value="Unassembled WGS sequence"/>
</dbReference>
<feature type="region of interest" description="Disordered" evidence="14">
    <location>
        <begin position="369"/>
        <end position="400"/>
    </location>
</feature>
<dbReference type="PROSITE" id="PS50868">
    <property type="entry name" value="POST_SET"/>
    <property type="match status" value="1"/>
</dbReference>
<feature type="compositionally biased region" description="Low complexity" evidence="14">
    <location>
        <begin position="65"/>
        <end position="81"/>
    </location>
</feature>
<dbReference type="InterPro" id="IPR003889">
    <property type="entry name" value="FYrich_C"/>
</dbReference>
<dbReference type="SMART" id="SM00317">
    <property type="entry name" value="SET"/>
    <property type="match status" value="1"/>
</dbReference>
<dbReference type="GO" id="GO:0005700">
    <property type="term" value="C:polytene chromosome"/>
    <property type="evidence" value="ECO:0007669"/>
    <property type="project" value="UniProtKB-ARBA"/>
</dbReference>
<dbReference type="PROSITE" id="PS50280">
    <property type="entry name" value="SET"/>
    <property type="match status" value="1"/>
</dbReference>
<feature type="region of interest" description="Disordered" evidence="14">
    <location>
        <begin position="670"/>
        <end position="692"/>
    </location>
</feature>
<dbReference type="Gene3D" id="3.30.160.360">
    <property type="match status" value="1"/>
</dbReference>
<feature type="compositionally biased region" description="Basic and acidic residues" evidence="14">
    <location>
        <begin position="954"/>
        <end position="966"/>
    </location>
</feature>
<dbReference type="PROSITE" id="PS51543">
    <property type="entry name" value="FYRC"/>
    <property type="match status" value="1"/>
</dbReference>
<feature type="compositionally biased region" description="Low complexity" evidence="14">
    <location>
        <begin position="1093"/>
        <end position="1125"/>
    </location>
</feature>
<evidence type="ECO:0000256" key="1">
    <source>
        <dbReference type="ARBA" id="ARBA00004123"/>
    </source>
</evidence>
<dbReference type="PROSITE" id="PS51805">
    <property type="entry name" value="EPHD"/>
    <property type="match status" value="1"/>
</dbReference>
<feature type="compositionally biased region" description="Low complexity" evidence="14">
    <location>
        <begin position="1369"/>
        <end position="1385"/>
    </location>
</feature>
<comment type="subcellular location">
    <subcellularLocation>
        <location evidence="1">Nucleus</location>
    </subcellularLocation>
</comment>
<dbReference type="GO" id="GO:0098687">
    <property type="term" value="C:chromosomal region"/>
    <property type="evidence" value="ECO:0007669"/>
    <property type="project" value="UniProtKB-ARBA"/>
</dbReference>
<evidence type="ECO:0000313" key="18">
    <source>
        <dbReference type="EnsemblMetazoa" id="LLOJ000371-PA"/>
    </source>
</evidence>
<evidence type="ECO:0000256" key="9">
    <source>
        <dbReference type="ARBA" id="ARBA00022833"/>
    </source>
</evidence>
<evidence type="ECO:0000256" key="14">
    <source>
        <dbReference type="SAM" id="MobiDB-lite"/>
    </source>
</evidence>
<keyword evidence="4" id="KW-0808">Transferase</keyword>
<dbReference type="EMBL" id="AJWK01001435">
    <property type="status" value="NOT_ANNOTATED_CDS"/>
    <property type="molecule type" value="Genomic_DNA"/>
</dbReference>
<keyword evidence="19" id="KW-1185">Reference proteome</keyword>
<keyword evidence="6" id="KW-0479">Metal-binding</keyword>
<dbReference type="CDD" id="cd19171">
    <property type="entry name" value="SET_KMT2C_2D"/>
    <property type="match status" value="1"/>
</dbReference>
<keyword evidence="7" id="KW-0677">Repeat</keyword>
<evidence type="ECO:0000259" key="17">
    <source>
        <dbReference type="PROSITE" id="PS51805"/>
    </source>
</evidence>
<feature type="domain" description="Post-SET" evidence="16">
    <location>
        <begin position="2733"/>
        <end position="2749"/>
    </location>
</feature>
<dbReference type="Gene3D" id="2.170.270.10">
    <property type="entry name" value="SET domain"/>
    <property type="match status" value="1"/>
</dbReference>
<feature type="compositionally biased region" description="Low complexity" evidence="14">
    <location>
        <begin position="1"/>
        <end position="42"/>
    </location>
</feature>
<protein>
    <submittedName>
        <fullName evidence="18">Histone-lysine N-methyltransferase</fullName>
    </submittedName>
</protein>
<feature type="region of interest" description="Disordered" evidence="14">
    <location>
        <begin position="910"/>
        <end position="1050"/>
    </location>
</feature>
<dbReference type="InterPro" id="IPR034732">
    <property type="entry name" value="EPHD"/>
</dbReference>
<dbReference type="Pfam" id="PF13832">
    <property type="entry name" value="zf-HC5HC2H_2"/>
    <property type="match status" value="1"/>
</dbReference>
<feature type="region of interest" description="Disordered" evidence="14">
    <location>
        <begin position="1193"/>
        <end position="1215"/>
    </location>
</feature>
<dbReference type="Pfam" id="PF05964">
    <property type="entry name" value="FYRN"/>
    <property type="match status" value="1"/>
</dbReference>
<evidence type="ECO:0000259" key="16">
    <source>
        <dbReference type="PROSITE" id="PS50868"/>
    </source>
</evidence>
<dbReference type="PROSITE" id="PS51542">
    <property type="entry name" value="FYRN"/>
    <property type="match status" value="1"/>
</dbReference>
<dbReference type="SMART" id="SM00542">
    <property type="entry name" value="FYRC"/>
    <property type="match status" value="1"/>
</dbReference>
<dbReference type="InterPro" id="IPR001965">
    <property type="entry name" value="Znf_PHD"/>
</dbReference>
<dbReference type="FunFam" id="3.30.160.360:FF:000001">
    <property type="entry name" value="Histone-lysine N-methyltransferase"/>
    <property type="match status" value="1"/>
</dbReference>
<keyword evidence="13" id="KW-0539">Nucleus</keyword>
<feature type="compositionally biased region" description="Polar residues" evidence="14">
    <location>
        <begin position="1470"/>
        <end position="1484"/>
    </location>
</feature>
<feature type="region of interest" description="Disordered" evidence="14">
    <location>
        <begin position="1423"/>
        <end position="1442"/>
    </location>
</feature>
<keyword evidence="8" id="KW-0863">Zinc-finger</keyword>
<dbReference type="EMBL" id="AJWK01001436">
    <property type="status" value="NOT_ANNOTATED_CDS"/>
    <property type="molecule type" value="Genomic_DNA"/>
</dbReference>
<dbReference type="GO" id="GO:0032259">
    <property type="term" value="P:methylation"/>
    <property type="evidence" value="ECO:0007669"/>
    <property type="project" value="UniProtKB-KW"/>
</dbReference>
<feature type="compositionally biased region" description="Basic and acidic residues" evidence="14">
    <location>
        <begin position="982"/>
        <end position="1008"/>
    </location>
</feature>
<dbReference type="EMBL" id="AJWK01001434">
    <property type="status" value="NOT_ANNOTATED_CDS"/>
    <property type="molecule type" value="Genomic_DNA"/>
</dbReference>
<feature type="compositionally biased region" description="Polar residues" evidence="14">
    <location>
        <begin position="465"/>
        <end position="474"/>
    </location>
</feature>
<proteinExistence type="predicted"/>
<feature type="compositionally biased region" description="Polar residues" evidence="14">
    <location>
        <begin position="242"/>
        <end position="253"/>
    </location>
</feature>
<organism evidence="18 19">
    <name type="scientific">Lutzomyia longipalpis</name>
    <name type="common">Sand fly</name>
    <dbReference type="NCBI Taxonomy" id="7200"/>
    <lineage>
        <taxon>Eukaryota</taxon>
        <taxon>Metazoa</taxon>
        <taxon>Ecdysozoa</taxon>
        <taxon>Arthropoda</taxon>
        <taxon>Hexapoda</taxon>
        <taxon>Insecta</taxon>
        <taxon>Pterygota</taxon>
        <taxon>Neoptera</taxon>
        <taxon>Endopterygota</taxon>
        <taxon>Diptera</taxon>
        <taxon>Nematocera</taxon>
        <taxon>Psychodoidea</taxon>
        <taxon>Psychodidae</taxon>
        <taxon>Lutzomyia</taxon>
        <taxon>Lutzomyia</taxon>
    </lineage>
</organism>
<evidence type="ECO:0000256" key="7">
    <source>
        <dbReference type="ARBA" id="ARBA00022737"/>
    </source>
</evidence>
<dbReference type="PANTHER" id="PTHR45888:SF6">
    <property type="entry name" value="HL01030P-RELATED"/>
    <property type="match status" value="1"/>
</dbReference>
<feature type="compositionally biased region" description="Low complexity" evidence="14">
    <location>
        <begin position="1521"/>
        <end position="1543"/>
    </location>
</feature>
<feature type="region of interest" description="Disordered" evidence="14">
    <location>
        <begin position="213"/>
        <end position="340"/>
    </location>
</feature>
<dbReference type="Pfam" id="PF00856">
    <property type="entry name" value="SET"/>
    <property type="match status" value="1"/>
</dbReference>
<evidence type="ECO:0000256" key="5">
    <source>
        <dbReference type="ARBA" id="ARBA00022691"/>
    </source>
</evidence>
<evidence type="ECO:0000256" key="6">
    <source>
        <dbReference type="ARBA" id="ARBA00022723"/>
    </source>
</evidence>
<feature type="domain" description="SET" evidence="15">
    <location>
        <begin position="2626"/>
        <end position="2725"/>
    </location>
</feature>
<feature type="region of interest" description="Disordered" evidence="14">
    <location>
        <begin position="436"/>
        <end position="483"/>
    </location>
</feature>
<keyword evidence="9" id="KW-0862">Zinc</keyword>
<dbReference type="FunFam" id="3.30.40.10:FF:000002">
    <property type="entry name" value="Histone-lysine N-methyltransferase"/>
    <property type="match status" value="1"/>
</dbReference>
<dbReference type="InterPro" id="IPR046341">
    <property type="entry name" value="SET_dom_sf"/>
</dbReference>
<dbReference type="SUPFAM" id="SSF82199">
    <property type="entry name" value="SET domain"/>
    <property type="match status" value="1"/>
</dbReference>
<feature type="compositionally biased region" description="Gly residues" evidence="14">
    <location>
        <begin position="320"/>
        <end position="340"/>
    </location>
</feature>
<keyword evidence="3" id="KW-0489">Methyltransferase</keyword>
<dbReference type="GO" id="GO:0003713">
    <property type="term" value="F:transcription coactivator activity"/>
    <property type="evidence" value="ECO:0007669"/>
    <property type="project" value="TreeGrafter"/>
</dbReference>
<feature type="compositionally biased region" description="Polar residues" evidence="14">
    <location>
        <begin position="1544"/>
        <end position="1557"/>
    </location>
</feature>
<sequence>MVQSHQSPMHSPSPLMPSQSPGPTSVNSIMQSPSNQQSSMSPYNTMQPSPRIGTPLSQSAADECPFSPNNPGPSQSPSMPGRLTSPQHRMGAPNMQGNRIVTSPGVGYQQQQNIMQPNQILPQQQQQNRFVRPQVMTMQSDVIVRPRIVFSQQQQQQMMRQNSAGYNSPLGSPQPTIGQVAGQGQGQHSVEHMHSQRTMQLVQQRHLIQRQQMLQQHQQQQQQQNQYQKQGNLQQQQQQQQPASPMMNQQGVNPPSPMARGAMGQFSAAAAGGNNQPMQSPIMRRPPSTGGVTANSPVGSDRSQSVENSPRHIYIQQQHGDGGGNSMDGSGGGGGGGGGMNNPIPLPVSFGRFGYIKLGLRGGTPMWGYGSKRMPAPSSGPAQNSPSSTAASTSQGARKETHLNRISILKKKKLPALPHDVIVKTKGGSLTSAVEYGDMEDSSNTPPESPLHVRSGESQAKPVIGSQNPTSSASGERRKAQEEIVVIDSSPDEKQRIMDYDDDNDKAVVATEVSLSSAAQSVPDTDDISVIESLAPTEFDAIVSSPLESEVTEEYVLFAPDMVVDYADSDDSMKQASMQHLTKTAISDEDKTLDLIASPSDSFPQGDDSDDEVNKGKGDSSEQFTEDHFTTGEEDMMSMGSEIVIIGSDVKSPEEQMATDTIDGVLQQTSSAAKETKERTSDQTTTEKGASQLVEKGVGITLIATSSSSPSPSSTAKKVSPILTYSSCLPVVTSTLIATRPNNPISSAPMTAVSVHKKLMKDVTQTTAIVSIGNTTISVPVLKNVPLSHNKSPTVGDGQGGATQTQTKGKIFARSPISVKLPKTVITMSGHKILSPASIVTISSLNLGQGTSGNKVTATQIAPATVTSQSMSEKMLERFTTKSSSSSLVYSKLSSLTVNQDASLPNKIFEDESVSPDSSVEHDDPDLASPEHKIDFQCDTENPKEDSAAAPDEVAAKEAKKEKEQQQSENGEQPKESSGNDQAKEDNEERKEGKEVKLNDLQKTDTKQKQNVIPYHVIVKSRDSARSPKLSTGNQRNSTSNMPQLSPLSQPTEMATNMQNVSQEVRSILSSISSSGGPSVATISIKSGGGDSTGTSQDASQSSSDAGTDSRTSHGGTESATSSSATFEKVEIIKTDSVTPVIVKTTTTASPTTFTDANKLVTSDRSSPVLTNPISGGSILVVKQLLASNQVTTSPKSQLATKSSGNSPISQSPATQSVIIAQSQQIMPNLTKIQSEGHQQKEISKSPAGVYSSTQPPALVMTSRQGIIQGTVVPITTSTSTSGASTGSSIQFSGSILGATLSQPSFKATTQSQIGSTLLHTQLTSAAFRRSKSTDEQPAGTPALIHGTKRHSVELANVVKSEPMDTTEETATTSGVTTATSSIATPPKATDSLGSGCKFSTMSVPQAKSEDSQNVLLKQLLQNSGSTSTPSPTPPAIASRTVPGLRAPSLGLVSSLEAQLARPALPPVPSNASQILPASQTTNSPTSVAALTTSATCSEVSVTKSTVRTHIFMQRETSFVSKPPQSPSQQQQQQQQQQELPQSGVISTSAQRTTSSVMPVDTAVVKQEELDVKPPTSIPLEPPPPYPSLSSSLDAIAPPNVVINKDMPLPVQSPVLGQGYIKQSSSPPATVATAAATAGPPSLAVIDVKKEIMDDPSVGGVVTDKSAGQKALESVVGAAVTIPKSEIVDPTLEQRADGNAAKTAQETALEMKKRKRREYQKSRRQMQILSKEAMNSGSKKRPRKFSKIEEDYDTFIDNLMVQLRQLPHMQILEPTLCRNFGVGPVYGSGDLSKMGPMKEYSIAQGELTGEYGCAEIPNVADFYNTSPFGAKAPPNEKNPSTSTHYGFYDQEFSPMTFDTEEDTRCKYDATMKERDNETPDTVISSSSPECSIWEPLQLYPGLRLINEDDEDDQEHVYRSMSPPIPLIAPIPIRLKPGMQAPFNLINQLDVCNKENEGMKDMFGVKSHFGSPTPLKDSSNVTVTLTLTSSAAEDIMGVLRNLANILHIPAPTAYQIVERTTTPPSQKLGLYRTKGKDGKEGAPIDIQTILNGAAKFCRHCDVVILNSMIRAKASEFPLLTINNTTELLNDDLYFCSRACYKQFQWRPTSILEENRQEVGAKTDAAGSDDKTVKVSEKNFTDVIMTTSTTCDLNEDDLKMEVDLEEQDGGKEASQSGSEQCNELVEVKQEQMEEGSTTEEDRKAKYKGVRYKMFTNNCFVLTVGKYKKPTEKEITETLFRMNITVTASKQPEDTRKCIFCHQVGDGVADGPSRLLNFDVDKWVHLNCALWSDGVYETVNGALMNLENALQASLVQACIVCGNLGSTIKCFKTRCTNVYHLNCALKDNCVFYKNKTTMCSSHAPKTEKDNELTTLSVQRRVYVERDEGRQVASVMHHSELSNLMRVGSLIFLNVGQLLPHQLIAFHTPNYIYPIGYKIIRFYWSMRQPNRRCRYICSIADVSGRPEFRVLVQEPQKDDIELRDFSPRAVWQRILEPLAQMRKENQLIQVFPKYITGEDLFGLTEPAVVRILESLPGIETLTDYRFKYGRNPLLELPLAINPSGAARTEPKLKQSVGWKKPHTQRTGSTSQRPTFVPTTSIAGEVACPYSKQFVHSKSSQYKKMKQEWRNNVYLARSKIQGLGLYAARDLEKHTMVIEYIGENRGIYMFRLDEDRVVDATLCGGLARYINHSCNPNCVTEIVEVDREYRVIIFAKRRINRGEELSYDYKFDIEDDAHKISCMCGAPNCRKWMN</sequence>
<dbReference type="CDD" id="cd15666">
    <property type="entry name" value="ePHD2_KMT2C_like"/>
    <property type="match status" value="1"/>
</dbReference>
<dbReference type="Gene3D" id="3.30.40.10">
    <property type="entry name" value="Zinc/RING finger domain, C3HC4 (zinc finger)"/>
    <property type="match status" value="1"/>
</dbReference>
<feature type="region of interest" description="Disordered" evidence="14">
    <location>
        <begin position="1362"/>
        <end position="1396"/>
    </location>
</feature>
<feature type="compositionally biased region" description="Polar residues" evidence="14">
    <location>
        <begin position="1029"/>
        <end position="1050"/>
    </location>
</feature>
<keyword evidence="12" id="KW-0804">Transcription</keyword>
<keyword evidence="11" id="KW-0805">Transcription regulation</keyword>
<feature type="domain" description="PHD-type" evidence="17">
    <location>
        <begin position="2252"/>
        <end position="2360"/>
    </location>
</feature>
<evidence type="ECO:0000256" key="8">
    <source>
        <dbReference type="ARBA" id="ARBA00022771"/>
    </source>
</evidence>
<accession>A0A1B0C8U9</accession>
<feature type="compositionally biased region" description="Low complexity" evidence="14">
    <location>
        <begin position="213"/>
        <end position="241"/>
    </location>
</feature>
<feature type="compositionally biased region" description="Polar residues" evidence="14">
    <location>
        <begin position="290"/>
        <end position="308"/>
    </location>
</feature>
<feature type="region of interest" description="Disordered" evidence="14">
    <location>
        <begin position="1"/>
        <end position="96"/>
    </location>
</feature>
<feature type="compositionally biased region" description="Low complexity" evidence="14">
    <location>
        <begin position="1069"/>
        <end position="1086"/>
    </location>
</feature>
<evidence type="ECO:0000313" key="19">
    <source>
        <dbReference type="Proteomes" id="UP000092461"/>
    </source>
</evidence>
<feature type="compositionally biased region" description="Basic and acidic residues" evidence="14">
    <location>
        <begin position="929"/>
        <end position="947"/>
    </location>
</feature>
<reference evidence="18" key="1">
    <citation type="submission" date="2020-05" db="UniProtKB">
        <authorList>
            <consortium name="EnsemblMetazoa"/>
        </authorList>
    </citation>
    <scope>IDENTIFICATION</scope>
    <source>
        <strain evidence="18">Jacobina</strain>
    </source>
</reference>
<keyword evidence="10" id="KW-0156">Chromatin regulator</keyword>
<evidence type="ECO:0000256" key="13">
    <source>
        <dbReference type="ARBA" id="ARBA00023242"/>
    </source>
</evidence>
<evidence type="ECO:0000256" key="11">
    <source>
        <dbReference type="ARBA" id="ARBA00023015"/>
    </source>
</evidence>
<dbReference type="InterPro" id="IPR001214">
    <property type="entry name" value="SET_dom"/>
</dbReference>
<dbReference type="PANTHER" id="PTHR45888">
    <property type="entry name" value="HL01030P-RELATED"/>
    <property type="match status" value="1"/>
</dbReference>
<feature type="compositionally biased region" description="Polar residues" evidence="14">
    <location>
        <begin position="380"/>
        <end position="396"/>
    </location>
</feature>
<evidence type="ECO:0000256" key="2">
    <source>
        <dbReference type="ARBA" id="ARBA00022553"/>
    </source>
</evidence>
<evidence type="ECO:0000256" key="4">
    <source>
        <dbReference type="ARBA" id="ARBA00022679"/>
    </source>
</evidence>
<feature type="region of interest" description="Disordered" evidence="14">
    <location>
        <begin position="596"/>
        <end position="625"/>
    </location>
</feature>
<dbReference type="GO" id="GO:0044666">
    <property type="term" value="C:MLL3/4 complex"/>
    <property type="evidence" value="ECO:0007669"/>
    <property type="project" value="TreeGrafter"/>
</dbReference>
<feature type="region of interest" description="Disordered" evidence="14">
    <location>
        <begin position="1464"/>
        <end position="1484"/>
    </location>
</feature>
<feature type="compositionally biased region" description="Polar residues" evidence="14">
    <location>
        <begin position="162"/>
        <end position="177"/>
    </location>
</feature>
<dbReference type="InterPro" id="IPR003888">
    <property type="entry name" value="FYrich_N"/>
</dbReference>
<evidence type="ECO:0000256" key="12">
    <source>
        <dbReference type="ARBA" id="ARBA00023163"/>
    </source>
</evidence>
<dbReference type="VEuPathDB" id="VectorBase:LLONM1_003000"/>
<keyword evidence="5" id="KW-0949">S-adenosyl-L-methionine</keyword>
<dbReference type="GO" id="GO:0008270">
    <property type="term" value="F:zinc ion binding"/>
    <property type="evidence" value="ECO:0007669"/>
    <property type="project" value="UniProtKB-KW"/>
</dbReference>
<feature type="region of interest" description="Disordered" evidence="14">
    <location>
        <begin position="160"/>
        <end position="201"/>
    </location>
</feature>
<feature type="compositionally biased region" description="Basic and acidic residues" evidence="14">
    <location>
        <begin position="612"/>
        <end position="625"/>
    </location>
</feature>
<feature type="region of interest" description="Disordered" evidence="14">
    <location>
        <begin position="2566"/>
        <end position="2590"/>
    </location>
</feature>
<feature type="region of interest" description="Disordered" evidence="14">
    <location>
        <begin position="1518"/>
        <end position="1559"/>
    </location>
</feature>
<dbReference type="GO" id="GO:0045944">
    <property type="term" value="P:positive regulation of transcription by RNA polymerase II"/>
    <property type="evidence" value="ECO:0007669"/>
    <property type="project" value="TreeGrafter"/>
</dbReference>
<feature type="compositionally biased region" description="Polar residues" evidence="14">
    <location>
        <begin position="2580"/>
        <end position="2590"/>
    </location>
</feature>
<dbReference type="SMART" id="SM00541">
    <property type="entry name" value="FYRN"/>
    <property type="match status" value="1"/>
</dbReference>
<dbReference type="SMART" id="SM00508">
    <property type="entry name" value="PostSET"/>
    <property type="match status" value="1"/>
</dbReference>
<dbReference type="Pfam" id="PF05965">
    <property type="entry name" value="FYRC"/>
    <property type="match status" value="1"/>
</dbReference>
<keyword evidence="2" id="KW-0597">Phosphoprotein</keyword>
<evidence type="ECO:0000256" key="10">
    <source>
        <dbReference type="ARBA" id="ARBA00022853"/>
    </source>
</evidence>
<name>A0A1B0C8U9_LUTLO</name>
<dbReference type="EnsemblMetazoa" id="LLOJ000371-RA">
    <property type="protein sequence ID" value="LLOJ000371-PA"/>
    <property type="gene ID" value="LLOJ000371"/>
</dbReference>
<evidence type="ECO:0000259" key="15">
    <source>
        <dbReference type="PROSITE" id="PS50280"/>
    </source>
</evidence>
<dbReference type="InterPro" id="IPR013083">
    <property type="entry name" value="Znf_RING/FYVE/PHD"/>
</dbReference>
<dbReference type="VEuPathDB" id="VectorBase:LLOJ000371"/>
<dbReference type="InterPro" id="IPR003616">
    <property type="entry name" value="Post-SET_dom"/>
</dbReference>
<feature type="region of interest" description="Disordered" evidence="14">
    <location>
        <begin position="1069"/>
        <end position="1125"/>
    </location>
</feature>
<dbReference type="GO" id="GO:0042800">
    <property type="term" value="F:histone H3K4 methyltransferase activity"/>
    <property type="evidence" value="ECO:0007669"/>
    <property type="project" value="TreeGrafter"/>
</dbReference>